<evidence type="ECO:0000313" key="2">
    <source>
        <dbReference type="Proteomes" id="UP001358586"/>
    </source>
</evidence>
<dbReference type="Proteomes" id="UP001358586">
    <property type="component" value="Chromosome 6"/>
</dbReference>
<proteinExistence type="predicted"/>
<accession>A0ABR0PJB5</accession>
<protein>
    <submittedName>
        <fullName evidence="1">Uncharacterized protein</fullName>
    </submittedName>
</protein>
<dbReference type="EMBL" id="JARKNE010000006">
    <property type="protein sequence ID" value="KAK5824487.1"/>
    <property type="molecule type" value="Genomic_DNA"/>
</dbReference>
<reference evidence="1 2" key="1">
    <citation type="submission" date="2023-03" db="EMBL/GenBank/DDBJ databases">
        <title>WGS of Gossypium arboreum.</title>
        <authorList>
            <person name="Yu D."/>
        </authorList>
    </citation>
    <scope>NUCLEOTIDE SEQUENCE [LARGE SCALE GENOMIC DNA]</scope>
    <source>
        <tissue evidence="1">Leaf</tissue>
    </source>
</reference>
<name>A0ABR0PJB5_GOSAR</name>
<gene>
    <name evidence="1" type="ORF">PVK06_019262</name>
</gene>
<organism evidence="1 2">
    <name type="scientific">Gossypium arboreum</name>
    <name type="common">Tree cotton</name>
    <name type="synonym">Gossypium nanking</name>
    <dbReference type="NCBI Taxonomy" id="29729"/>
    <lineage>
        <taxon>Eukaryota</taxon>
        <taxon>Viridiplantae</taxon>
        <taxon>Streptophyta</taxon>
        <taxon>Embryophyta</taxon>
        <taxon>Tracheophyta</taxon>
        <taxon>Spermatophyta</taxon>
        <taxon>Magnoliopsida</taxon>
        <taxon>eudicotyledons</taxon>
        <taxon>Gunneridae</taxon>
        <taxon>Pentapetalae</taxon>
        <taxon>rosids</taxon>
        <taxon>malvids</taxon>
        <taxon>Malvales</taxon>
        <taxon>Malvaceae</taxon>
        <taxon>Malvoideae</taxon>
        <taxon>Gossypium</taxon>
    </lineage>
</organism>
<keyword evidence="2" id="KW-1185">Reference proteome</keyword>
<comment type="caution">
    <text evidence="1">The sequence shown here is derived from an EMBL/GenBank/DDBJ whole genome shotgun (WGS) entry which is preliminary data.</text>
</comment>
<sequence length="127" mass="14460">MDKGCNIDLSYTRCGAIESLDRSYGSIQVLSSKIILFAEQFLQDWKDTQGTFQRVQYSCTMHIAALVVWEKLSAERVRCNVDGAIIIDNTGSFVKSYTRFLSYCSGAPYDGRYGYRISFILVMIFEC</sequence>
<evidence type="ECO:0000313" key="1">
    <source>
        <dbReference type="EMBL" id="KAK5824487.1"/>
    </source>
</evidence>